<protein>
    <submittedName>
        <fullName evidence="3">Uncharacterized protein</fullName>
    </submittedName>
</protein>
<feature type="transmembrane region" description="Helical" evidence="2">
    <location>
        <begin position="50"/>
        <end position="68"/>
    </location>
</feature>
<dbReference type="EMBL" id="MN739345">
    <property type="protein sequence ID" value="QHS99589.1"/>
    <property type="molecule type" value="Genomic_DNA"/>
</dbReference>
<keyword evidence="2" id="KW-0472">Membrane</keyword>
<feature type="compositionally biased region" description="Pro residues" evidence="1">
    <location>
        <begin position="104"/>
        <end position="136"/>
    </location>
</feature>
<keyword evidence="2" id="KW-0812">Transmembrane</keyword>
<evidence type="ECO:0000313" key="3">
    <source>
        <dbReference type="EMBL" id="QHS99589.1"/>
    </source>
</evidence>
<name>A0A6C0C713_9ZZZZ</name>
<sequence length="162" mass="18184">MDNTFFNLKLDLEPNIIDMIYDILRMSTIQIITQTMFYMNNSSLSLFSETFIKTFVFINFGIIVYYLLIRKLFSFVSDDYLRVTDNTYTSTPPMTNTTSNSLPKAPPMSPPSPQPTPPTPPPPQPPSTPPPTPPMNNSPKSNSNTLLNNNNNIANNSTNTVL</sequence>
<feature type="compositionally biased region" description="Low complexity" evidence="1">
    <location>
        <begin position="86"/>
        <end position="103"/>
    </location>
</feature>
<dbReference type="AlphaFoldDB" id="A0A6C0C713"/>
<keyword evidence="2" id="KW-1133">Transmembrane helix</keyword>
<evidence type="ECO:0000256" key="1">
    <source>
        <dbReference type="SAM" id="MobiDB-lite"/>
    </source>
</evidence>
<accession>A0A6C0C713</accession>
<organism evidence="3">
    <name type="scientific">viral metagenome</name>
    <dbReference type="NCBI Taxonomy" id="1070528"/>
    <lineage>
        <taxon>unclassified sequences</taxon>
        <taxon>metagenomes</taxon>
        <taxon>organismal metagenomes</taxon>
    </lineage>
</organism>
<feature type="compositionally biased region" description="Low complexity" evidence="1">
    <location>
        <begin position="137"/>
        <end position="162"/>
    </location>
</feature>
<evidence type="ECO:0000256" key="2">
    <source>
        <dbReference type="SAM" id="Phobius"/>
    </source>
</evidence>
<proteinExistence type="predicted"/>
<reference evidence="3" key="1">
    <citation type="journal article" date="2020" name="Nature">
        <title>Giant virus diversity and host interactions through global metagenomics.</title>
        <authorList>
            <person name="Schulz F."/>
            <person name="Roux S."/>
            <person name="Paez-Espino D."/>
            <person name="Jungbluth S."/>
            <person name="Walsh D.A."/>
            <person name="Denef V.J."/>
            <person name="McMahon K.D."/>
            <person name="Konstantinidis K.T."/>
            <person name="Eloe-Fadrosh E.A."/>
            <person name="Kyrpides N.C."/>
            <person name="Woyke T."/>
        </authorList>
    </citation>
    <scope>NUCLEOTIDE SEQUENCE</scope>
    <source>
        <strain evidence="3">GVMAG-M-3300020187-37</strain>
    </source>
</reference>
<feature type="region of interest" description="Disordered" evidence="1">
    <location>
        <begin position="85"/>
        <end position="162"/>
    </location>
</feature>